<gene>
    <name evidence="1" type="ORF">GUJ93_ZPchr0002g24116</name>
</gene>
<sequence>MRLQPKESSNAVSVALRLPNAEKLAAACARRLPPCEESKRHTLLLLTPVGPVMHRLPCSCDRWKTQGRAHVR</sequence>
<dbReference type="EMBL" id="JAAALK010000287">
    <property type="protein sequence ID" value="KAG8060909.1"/>
    <property type="molecule type" value="Genomic_DNA"/>
</dbReference>
<dbReference type="Proteomes" id="UP000729402">
    <property type="component" value="Unassembled WGS sequence"/>
</dbReference>
<organism evidence="1 2">
    <name type="scientific">Zizania palustris</name>
    <name type="common">Northern wild rice</name>
    <dbReference type="NCBI Taxonomy" id="103762"/>
    <lineage>
        <taxon>Eukaryota</taxon>
        <taxon>Viridiplantae</taxon>
        <taxon>Streptophyta</taxon>
        <taxon>Embryophyta</taxon>
        <taxon>Tracheophyta</taxon>
        <taxon>Spermatophyta</taxon>
        <taxon>Magnoliopsida</taxon>
        <taxon>Liliopsida</taxon>
        <taxon>Poales</taxon>
        <taxon>Poaceae</taxon>
        <taxon>BOP clade</taxon>
        <taxon>Oryzoideae</taxon>
        <taxon>Oryzeae</taxon>
        <taxon>Zizaniinae</taxon>
        <taxon>Zizania</taxon>
    </lineage>
</organism>
<evidence type="ECO:0000313" key="2">
    <source>
        <dbReference type="Proteomes" id="UP000729402"/>
    </source>
</evidence>
<reference evidence="1" key="2">
    <citation type="submission" date="2021-02" db="EMBL/GenBank/DDBJ databases">
        <authorList>
            <person name="Kimball J.A."/>
            <person name="Haas M.W."/>
            <person name="Macchietto M."/>
            <person name="Kono T."/>
            <person name="Duquette J."/>
            <person name="Shao M."/>
        </authorList>
    </citation>
    <scope>NUCLEOTIDE SEQUENCE</scope>
    <source>
        <tissue evidence="1">Fresh leaf tissue</tissue>
    </source>
</reference>
<keyword evidence="2" id="KW-1185">Reference proteome</keyword>
<dbReference type="AlphaFoldDB" id="A0A8J5ST68"/>
<proteinExistence type="predicted"/>
<reference evidence="1" key="1">
    <citation type="journal article" date="2021" name="bioRxiv">
        <title>Whole Genome Assembly and Annotation of Northern Wild Rice, Zizania palustris L., Supports a Whole Genome Duplication in the Zizania Genus.</title>
        <authorList>
            <person name="Haas M."/>
            <person name="Kono T."/>
            <person name="Macchietto M."/>
            <person name="Millas R."/>
            <person name="McGilp L."/>
            <person name="Shao M."/>
            <person name="Duquette J."/>
            <person name="Hirsch C.N."/>
            <person name="Kimball J."/>
        </authorList>
    </citation>
    <scope>NUCLEOTIDE SEQUENCE</scope>
    <source>
        <tissue evidence="1">Fresh leaf tissue</tissue>
    </source>
</reference>
<protein>
    <submittedName>
        <fullName evidence="1">Uncharacterized protein</fullName>
    </submittedName>
</protein>
<comment type="caution">
    <text evidence="1">The sequence shown here is derived from an EMBL/GenBank/DDBJ whole genome shotgun (WGS) entry which is preliminary data.</text>
</comment>
<accession>A0A8J5ST68</accession>
<evidence type="ECO:0000313" key="1">
    <source>
        <dbReference type="EMBL" id="KAG8060909.1"/>
    </source>
</evidence>
<name>A0A8J5ST68_ZIZPA</name>